<feature type="transmembrane region" description="Helical" evidence="1">
    <location>
        <begin position="30"/>
        <end position="50"/>
    </location>
</feature>
<dbReference type="EMBL" id="JBHSXX010000001">
    <property type="protein sequence ID" value="MFC6869480.1"/>
    <property type="molecule type" value="Genomic_DNA"/>
</dbReference>
<name>A0ABW2C4I3_9PSEU</name>
<keyword evidence="1" id="KW-1133">Transmembrane helix</keyword>
<accession>A0ABW2C4I3</accession>
<gene>
    <name evidence="2" type="ORF">ACFQGD_20290</name>
</gene>
<dbReference type="RefSeq" id="WP_345399111.1">
    <property type="nucleotide sequence ID" value="NZ_BAABLA010000082.1"/>
</dbReference>
<feature type="transmembrane region" description="Helical" evidence="1">
    <location>
        <begin position="143"/>
        <end position="173"/>
    </location>
</feature>
<evidence type="ECO:0000256" key="1">
    <source>
        <dbReference type="SAM" id="Phobius"/>
    </source>
</evidence>
<proteinExistence type="predicted"/>
<dbReference type="Proteomes" id="UP001596337">
    <property type="component" value="Unassembled WGS sequence"/>
</dbReference>
<dbReference type="InterPro" id="IPR039708">
    <property type="entry name" value="MT1774/Rv1733c-like"/>
</dbReference>
<evidence type="ECO:0000313" key="3">
    <source>
        <dbReference type="Proteomes" id="UP001596337"/>
    </source>
</evidence>
<evidence type="ECO:0008006" key="4">
    <source>
        <dbReference type="Google" id="ProtNLM"/>
    </source>
</evidence>
<dbReference type="PANTHER" id="PTHR42305">
    <property type="entry name" value="MEMBRANE PROTEIN RV1733C-RELATED"/>
    <property type="match status" value="1"/>
</dbReference>
<comment type="caution">
    <text evidence="2">The sequence shown here is derived from an EMBL/GenBank/DDBJ whole genome shotgun (WGS) entry which is preliminary data.</text>
</comment>
<sequence>MSSETVGWLRRLLHSGRSPLARSWDRWERLLVVCCVVIALAAIPVVAVGSSAEYAERVDRVAEQRQSRVATVAVLQENAPAPGGIRRGPHGLVQLRASWETPAGEIRQGRVPARHGAQKGTEITIWIDSQGKVTYPPLTHTDIVVIAVVSAALRWLGLVVALSVVVCLVRMLLDRARYAAWDREWRGLSGKGL</sequence>
<keyword evidence="1" id="KW-0472">Membrane</keyword>
<reference evidence="3" key="1">
    <citation type="journal article" date="2019" name="Int. J. Syst. Evol. Microbiol.">
        <title>The Global Catalogue of Microorganisms (GCM) 10K type strain sequencing project: providing services to taxonomists for standard genome sequencing and annotation.</title>
        <authorList>
            <consortium name="The Broad Institute Genomics Platform"/>
            <consortium name="The Broad Institute Genome Sequencing Center for Infectious Disease"/>
            <person name="Wu L."/>
            <person name="Ma J."/>
        </authorList>
    </citation>
    <scope>NUCLEOTIDE SEQUENCE [LARGE SCALE GENOMIC DNA]</scope>
    <source>
        <strain evidence="3">KCTC 32255</strain>
    </source>
</reference>
<organism evidence="2 3">
    <name type="scientific">Haloechinothrix salitolerans</name>
    <dbReference type="NCBI Taxonomy" id="926830"/>
    <lineage>
        <taxon>Bacteria</taxon>
        <taxon>Bacillati</taxon>
        <taxon>Actinomycetota</taxon>
        <taxon>Actinomycetes</taxon>
        <taxon>Pseudonocardiales</taxon>
        <taxon>Pseudonocardiaceae</taxon>
        <taxon>Haloechinothrix</taxon>
    </lineage>
</organism>
<protein>
    <recommendedName>
        <fullName evidence="4">Transmembrane protein</fullName>
    </recommendedName>
</protein>
<dbReference type="PANTHER" id="PTHR42305:SF1">
    <property type="entry name" value="MEMBRANE PROTEIN RV1733C-RELATED"/>
    <property type="match status" value="1"/>
</dbReference>
<evidence type="ECO:0000313" key="2">
    <source>
        <dbReference type="EMBL" id="MFC6869480.1"/>
    </source>
</evidence>
<keyword evidence="3" id="KW-1185">Reference proteome</keyword>
<keyword evidence="1" id="KW-0812">Transmembrane</keyword>